<keyword evidence="3" id="KW-1185">Reference proteome</keyword>
<proteinExistence type="predicted"/>
<protein>
    <submittedName>
        <fullName evidence="2">Uncharacterized protein</fullName>
    </submittedName>
</protein>
<gene>
    <name evidence="2" type="ORF">RAG0_05983</name>
</gene>
<evidence type="ECO:0000313" key="2">
    <source>
        <dbReference type="EMBL" id="CZS96795.1"/>
    </source>
</evidence>
<evidence type="ECO:0000313" key="3">
    <source>
        <dbReference type="Proteomes" id="UP000178912"/>
    </source>
</evidence>
<dbReference type="EMBL" id="FJUX01000028">
    <property type="protein sequence ID" value="CZS96795.1"/>
    <property type="molecule type" value="Genomic_DNA"/>
</dbReference>
<name>A0A1E1KFH0_9HELO</name>
<feature type="signal peptide" evidence="1">
    <location>
        <begin position="1"/>
        <end position="18"/>
    </location>
</feature>
<keyword evidence="1" id="KW-0732">Signal</keyword>
<reference evidence="3" key="1">
    <citation type="submission" date="2016-03" db="EMBL/GenBank/DDBJ databases">
        <authorList>
            <person name="Guldener U."/>
        </authorList>
    </citation>
    <scope>NUCLEOTIDE SEQUENCE [LARGE SCALE GENOMIC DNA]</scope>
    <source>
        <strain evidence="3">04CH-RAC-A.6.1</strain>
    </source>
</reference>
<dbReference type="AlphaFoldDB" id="A0A1E1KFH0"/>
<dbReference type="Proteomes" id="UP000178912">
    <property type="component" value="Unassembled WGS sequence"/>
</dbReference>
<sequence>MKLLSITAMLALFSGVSIRPIPPARRKQRRPVEIVKDDPTIAKPTSALSPQITNASINSALNSEARAKLGSHHVVHSQCRRDLQQLIGKGLSGRCGPEGSEVEVVAYG</sequence>
<accession>A0A1E1KFH0</accession>
<evidence type="ECO:0000256" key="1">
    <source>
        <dbReference type="SAM" id="SignalP"/>
    </source>
</evidence>
<feature type="chain" id="PRO_5009445911" evidence="1">
    <location>
        <begin position="19"/>
        <end position="108"/>
    </location>
</feature>
<organism evidence="2 3">
    <name type="scientific">Rhynchosporium agropyri</name>
    <dbReference type="NCBI Taxonomy" id="914238"/>
    <lineage>
        <taxon>Eukaryota</taxon>
        <taxon>Fungi</taxon>
        <taxon>Dikarya</taxon>
        <taxon>Ascomycota</taxon>
        <taxon>Pezizomycotina</taxon>
        <taxon>Leotiomycetes</taxon>
        <taxon>Helotiales</taxon>
        <taxon>Ploettnerulaceae</taxon>
        <taxon>Rhynchosporium</taxon>
    </lineage>
</organism>